<feature type="zinc finger region" description="C3H1-type" evidence="4">
    <location>
        <begin position="289"/>
        <end position="317"/>
    </location>
</feature>
<dbReference type="AlphaFoldDB" id="A8Q622"/>
<gene>
    <name evidence="7" type="ORF">MGL_2843</name>
</gene>
<dbReference type="Gene3D" id="3.30.1370.210">
    <property type="match status" value="1"/>
</dbReference>
<dbReference type="KEGG" id="mgl:MGL_2843"/>
<proteinExistence type="predicted"/>
<dbReference type="PANTHER" id="PTHR46156:SF1">
    <property type="entry name" value="ZINC FINGER CCCH DOMAIN-CONTAINING PROTEIN 3"/>
    <property type="match status" value="1"/>
</dbReference>
<accession>A8Q622</accession>
<feature type="region of interest" description="Disordered" evidence="5">
    <location>
        <begin position="444"/>
        <end position="500"/>
    </location>
</feature>
<dbReference type="PROSITE" id="PS50103">
    <property type="entry name" value="ZF_C3H1"/>
    <property type="match status" value="3"/>
</dbReference>
<evidence type="ECO:0000313" key="7">
    <source>
        <dbReference type="EMBL" id="EDP42643.1"/>
    </source>
</evidence>
<evidence type="ECO:0000256" key="1">
    <source>
        <dbReference type="ARBA" id="ARBA00022723"/>
    </source>
</evidence>
<dbReference type="RefSeq" id="XP_001729857.1">
    <property type="nucleotide sequence ID" value="XM_001729805.1"/>
</dbReference>
<dbReference type="OMA" id="EKGKCER"/>
<dbReference type="SMART" id="SM00356">
    <property type="entry name" value="ZnF_C3H1"/>
    <property type="match status" value="4"/>
</dbReference>
<feature type="domain" description="C3H1-type" evidence="6">
    <location>
        <begin position="232"/>
        <end position="260"/>
    </location>
</feature>
<keyword evidence="1 4" id="KW-0479">Metal-binding</keyword>
<evidence type="ECO:0000256" key="2">
    <source>
        <dbReference type="ARBA" id="ARBA00022771"/>
    </source>
</evidence>
<dbReference type="Proteomes" id="UP000008837">
    <property type="component" value="Unassembled WGS sequence"/>
</dbReference>
<dbReference type="OrthoDB" id="3362535at2759"/>
<dbReference type="EMBL" id="AAYY01000010">
    <property type="protein sequence ID" value="EDP42643.1"/>
    <property type="molecule type" value="Genomic_DNA"/>
</dbReference>
<sequence length="500" mass="54920">MSEIAQLSGAIDRQRSLIAGQPEHRDVHGSRPARAAQVRGRGRARGRGLGYGSIPRHRSLVLSRDPKDEWVHRRSKKSMTLVNSAVYEPPKEHRFRAEAPSMHRGHRSEVVVDGVPFVFDESGTKLVKKSTLGANASSSVMVTPTAASAATGESADTSASVAQAPPPTPTIPRQTSINGQAFVRTKNGNLINKALVLERREARARQERMQRLAKLGRKLGHAHKQQRALERAKTPQLCTYYTRTGTCRRGTQCPFIHDDQRKALCPGVLKPSGCVLPPGTCLLSHTRCPQNVPHCVHFLRLHSCRNGDACAFTHAQVAHDAPVCRAFALLGWCDQGDKCLHRHAKECPDFTAKGTCTDPACRLAHVSIPPRLEPSASSIDTPLFVRDDAGAEEERYFDGDHNEEDNTEHLNALYVGDELGDTDAASAQQPFSQQRDFIGLDDMDFSDVSETSSDNVIAEEHGSGREQDEDDDGGDDDEDDEEDGETERDDAEVDEFLGMK</sequence>
<dbReference type="VEuPathDB" id="FungiDB:MGL_2843"/>
<comment type="caution">
    <text evidence="7">The sequence shown here is derived from an EMBL/GenBank/DDBJ whole genome shotgun (WGS) entry which is preliminary data.</text>
</comment>
<dbReference type="Gene3D" id="4.10.1000.10">
    <property type="entry name" value="Zinc finger, CCCH-type"/>
    <property type="match status" value="1"/>
</dbReference>
<feature type="zinc finger region" description="C3H1-type" evidence="4">
    <location>
        <begin position="232"/>
        <end position="260"/>
    </location>
</feature>
<evidence type="ECO:0000256" key="5">
    <source>
        <dbReference type="SAM" id="MobiDB-lite"/>
    </source>
</evidence>
<feature type="zinc finger region" description="C3H1-type" evidence="4">
    <location>
        <begin position="318"/>
        <end position="346"/>
    </location>
</feature>
<dbReference type="GO" id="GO:0008270">
    <property type="term" value="F:zinc ion binding"/>
    <property type="evidence" value="ECO:0007669"/>
    <property type="project" value="UniProtKB-KW"/>
</dbReference>
<reference evidence="7 8" key="1">
    <citation type="journal article" date="2007" name="Proc. Natl. Acad. Sci. U.S.A.">
        <title>Dandruff-associated Malassezia genomes reveal convergent and divergent virulence traits shared with plant and human fungal pathogens.</title>
        <authorList>
            <person name="Xu J."/>
            <person name="Saunders C.W."/>
            <person name="Hu P."/>
            <person name="Grant R.A."/>
            <person name="Boekhout T."/>
            <person name="Kuramae E.E."/>
            <person name="Kronstad J.W."/>
            <person name="Deangelis Y.M."/>
            <person name="Reeder N.L."/>
            <person name="Johnstone K.R."/>
            <person name="Leland M."/>
            <person name="Fieno A.M."/>
            <person name="Begley W.M."/>
            <person name="Sun Y."/>
            <person name="Lacey M.P."/>
            <person name="Chaudhary T."/>
            <person name="Keough T."/>
            <person name="Chu L."/>
            <person name="Sears R."/>
            <person name="Yuan B."/>
            <person name="Dawson T.L.Jr."/>
        </authorList>
    </citation>
    <scope>NUCLEOTIDE SEQUENCE [LARGE SCALE GENOMIC DNA]</scope>
    <source>
        <strain evidence="8">ATCC MYA-4612 / CBS 7966</strain>
    </source>
</reference>
<feature type="region of interest" description="Disordered" evidence="5">
    <location>
        <begin position="149"/>
        <end position="175"/>
    </location>
</feature>
<protein>
    <recommendedName>
        <fullName evidence="6">C3H1-type domain-containing protein</fullName>
    </recommendedName>
</protein>
<keyword evidence="3 4" id="KW-0862">Zinc</keyword>
<evidence type="ECO:0000256" key="4">
    <source>
        <dbReference type="PROSITE-ProRule" id="PRU00723"/>
    </source>
</evidence>
<organism evidence="7 8">
    <name type="scientific">Malassezia globosa (strain ATCC MYA-4612 / CBS 7966)</name>
    <name type="common">Dandruff-associated fungus</name>
    <dbReference type="NCBI Taxonomy" id="425265"/>
    <lineage>
        <taxon>Eukaryota</taxon>
        <taxon>Fungi</taxon>
        <taxon>Dikarya</taxon>
        <taxon>Basidiomycota</taxon>
        <taxon>Ustilaginomycotina</taxon>
        <taxon>Malasseziomycetes</taxon>
        <taxon>Malasseziales</taxon>
        <taxon>Malasseziaceae</taxon>
        <taxon>Malassezia</taxon>
    </lineage>
</organism>
<dbReference type="SUPFAM" id="SSF90229">
    <property type="entry name" value="CCCH zinc finger"/>
    <property type="match status" value="2"/>
</dbReference>
<dbReference type="Pfam" id="PF00642">
    <property type="entry name" value="zf-CCCH"/>
    <property type="match status" value="1"/>
</dbReference>
<evidence type="ECO:0000313" key="8">
    <source>
        <dbReference type="Proteomes" id="UP000008837"/>
    </source>
</evidence>
<dbReference type="STRING" id="425265.A8Q622"/>
<feature type="compositionally biased region" description="Acidic residues" evidence="5">
    <location>
        <begin position="467"/>
        <end position="500"/>
    </location>
</feature>
<feature type="region of interest" description="Disordered" evidence="5">
    <location>
        <begin position="13"/>
        <end position="54"/>
    </location>
</feature>
<dbReference type="GeneID" id="5854164"/>
<evidence type="ECO:0000256" key="3">
    <source>
        <dbReference type="ARBA" id="ARBA00022833"/>
    </source>
</evidence>
<feature type="domain" description="C3H1-type" evidence="6">
    <location>
        <begin position="318"/>
        <end position="346"/>
    </location>
</feature>
<dbReference type="InParanoid" id="A8Q622"/>
<dbReference type="InterPro" id="IPR036855">
    <property type="entry name" value="Znf_CCCH_sf"/>
</dbReference>
<dbReference type="PANTHER" id="PTHR46156">
    <property type="entry name" value="CCCH ZINGC FINGER"/>
    <property type="match status" value="1"/>
</dbReference>
<keyword evidence="8" id="KW-1185">Reference proteome</keyword>
<dbReference type="InterPro" id="IPR000571">
    <property type="entry name" value="Znf_CCCH"/>
</dbReference>
<feature type="domain" description="C3H1-type" evidence="6">
    <location>
        <begin position="289"/>
        <end position="317"/>
    </location>
</feature>
<keyword evidence="2 4" id="KW-0863">Zinc-finger</keyword>
<name>A8Q622_MALGO</name>
<dbReference type="GO" id="GO:0005634">
    <property type="term" value="C:nucleus"/>
    <property type="evidence" value="ECO:0007669"/>
    <property type="project" value="TreeGrafter"/>
</dbReference>
<evidence type="ECO:0000259" key="6">
    <source>
        <dbReference type="PROSITE" id="PS50103"/>
    </source>
</evidence>